<reference evidence="1 2" key="1">
    <citation type="submission" date="2023-02" db="EMBL/GenBank/DDBJ databases">
        <title>LHISI_Scaffold_Assembly.</title>
        <authorList>
            <person name="Stuart O.P."/>
            <person name="Cleave R."/>
            <person name="Magrath M.J.L."/>
            <person name="Mikheyev A.S."/>
        </authorList>
    </citation>
    <scope>NUCLEOTIDE SEQUENCE [LARGE SCALE GENOMIC DNA]</scope>
    <source>
        <strain evidence="1">Daus_M_001</strain>
        <tissue evidence="1">Leg muscle</tissue>
    </source>
</reference>
<dbReference type="Proteomes" id="UP001159363">
    <property type="component" value="Chromosome 9"/>
</dbReference>
<evidence type="ECO:0000313" key="1">
    <source>
        <dbReference type="EMBL" id="KAJ8874557.1"/>
    </source>
</evidence>
<sequence length="212" mass="23827">MSILKQSAESFGKKDTTVELSENKPFIIERMSSDVSHVRAQPIVVRGRGGVVVRLLAFPPKRARLNSRRGRSRIVPDDAAGQRISSGISRFPRSFILALLHTHFASPSSALKASMLRAAQIASLTHSPIVFIYVGPRWKIFRAASELSGVVAGEQFRLARKEKCCKWTSTSAPGRALGDFLRRTYRGYWCERESMRPLEKEYENTGSERPDY</sequence>
<name>A0ABQ9GRA1_9NEOP</name>
<organism evidence="1 2">
    <name type="scientific">Dryococelus australis</name>
    <dbReference type="NCBI Taxonomy" id="614101"/>
    <lineage>
        <taxon>Eukaryota</taxon>
        <taxon>Metazoa</taxon>
        <taxon>Ecdysozoa</taxon>
        <taxon>Arthropoda</taxon>
        <taxon>Hexapoda</taxon>
        <taxon>Insecta</taxon>
        <taxon>Pterygota</taxon>
        <taxon>Neoptera</taxon>
        <taxon>Polyneoptera</taxon>
        <taxon>Phasmatodea</taxon>
        <taxon>Verophasmatodea</taxon>
        <taxon>Anareolatae</taxon>
        <taxon>Phasmatidae</taxon>
        <taxon>Eurycanthinae</taxon>
        <taxon>Dryococelus</taxon>
    </lineage>
</organism>
<keyword evidence="2" id="KW-1185">Reference proteome</keyword>
<evidence type="ECO:0000313" key="2">
    <source>
        <dbReference type="Proteomes" id="UP001159363"/>
    </source>
</evidence>
<accession>A0ABQ9GRA1</accession>
<comment type="caution">
    <text evidence="1">The sequence shown here is derived from an EMBL/GenBank/DDBJ whole genome shotgun (WGS) entry which is preliminary data.</text>
</comment>
<dbReference type="EMBL" id="JARBHB010000010">
    <property type="protein sequence ID" value="KAJ8874557.1"/>
    <property type="molecule type" value="Genomic_DNA"/>
</dbReference>
<gene>
    <name evidence="1" type="ORF">PR048_025420</name>
</gene>
<proteinExistence type="predicted"/>
<protein>
    <submittedName>
        <fullName evidence="1">Uncharacterized protein</fullName>
    </submittedName>
</protein>